<dbReference type="RefSeq" id="WP_148064904.1">
    <property type="nucleotide sequence ID" value="NZ_VRYZ01000006.1"/>
</dbReference>
<protein>
    <submittedName>
        <fullName evidence="2">MarR family transcriptional regulator</fullName>
    </submittedName>
</protein>
<dbReference type="Gene3D" id="1.10.10.10">
    <property type="entry name" value="Winged helix-like DNA-binding domain superfamily/Winged helix DNA-binding domain"/>
    <property type="match status" value="1"/>
</dbReference>
<dbReference type="PANTHER" id="PTHR33164:SF57">
    <property type="entry name" value="MARR-FAMILY TRANSCRIPTIONAL REGULATOR"/>
    <property type="match status" value="1"/>
</dbReference>
<dbReference type="InterPro" id="IPR036388">
    <property type="entry name" value="WH-like_DNA-bd_sf"/>
</dbReference>
<dbReference type="InterPro" id="IPR036390">
    <property type="entry name" value="WH_DNA-bd_sf"/>
</dbReference>
<name>A0A5C8ZPH1_9GAMM</name>
<reference evidence="2 3" key="1">
    <citation type="submission" date="2019-08" db="EMBL/GenBank/DDBJ databases">
        <title>Parahaliea maris sp. nov., isolated from the surface seawater.</title>
        <authorList>
            <person name="Liu Y."/>
        </authorList>
    </citation>
    <scope>NUCLEOTIDE SEQUENCE [LARGE SCALE GENOMIC DNA]</scope>
    <source>
        <strain evidence="2 3">S2-26</strain>
    </source>
</reference>
<dbReference type="PROSITE" id="PS50995">
    <property type="entry name" value="HTH_MARR_2"/>
    <property type="match status" value="1"/>
</dbReference>
<evidence type="ECO:0000313" key="3">
    <source>
        <dbReference type="Proteomes" id="UP000321933"/>
    </source>
</evidence>
<dbReference type="EMBL" id="VRYZ01000006">
    <property type="protein sequence ID" value="TXS90378.1"/>
    <property type="molecule type" value="Genomic_DNA"/>
</dbReference>
<accession>A0A5C8ZPH1</accession>
<dbReference type="AlphaFoldDB" id="A0A5C8ZPH1"/>
<dbReference type="OrthoDB" id="8906692at2"/>
<feature type="domain" description="HTH marR-type" evidence="1">
    <location>
        <begin position="1"/>
        <end position="141"/>
    </location>
</feature>
<dbReference type="Pfam" id="PF12802">
    <property type="entry name" value="MarR_2"/>
    <property type="match status" value="1"/>
</dbReference>
<dbReference type="PANTHER" id="PTHR33164">
    <property type="entry name" value="TRANSCRIPTIONAL REGULATOR, MARR FAMILY"/>
    <property type="match status" value="1"/>
</dbReference>
<dbReference type="InterPro" id="IPR000835">
    <property type="entry name" value="HTH_MarR-typ"/>
</dbReference>
<dbReference type="Proteomes" id="UP000321933">
    <property type="component" value="Unassembled WGS sequence"/>
</dbReference>
<dbReference type="InterPro" id="IPR039422">
    <property type="entry name" value="MarR/SlyA-like"/>
</dbReference>
<dbReference type="SMART" id="SM00347">
    <property type="entry name" value="HTH_MARR"/>
    <property type="match status" value="1"/>
</dbReference>
<evidence type="ECO:0000313" key="2">
    <source>
        <dbReference type="EMBL" id="TXS90378.1"/>
    </source>
</evidence>
<sequence>MDDKLSLQQFLPYRCNSLAQRISVSLARIYVQKFGITVPEWRTLVALSEYGELQSKQIAAHTSMDKVRVSRAVASMTDKGLLSRRPCDRDSRAAFLTLTEEGLELYRRIVPEALAWEERLLAPLSEQEQAALFSLLDKLDLRLAELSSD</sequence>
<organism evidence="2 3">
    <name type="scientific">Parahaliea aestuarii</name>
    <dbReference type="NCBI Taxonomy" id="1852021"/>
    <lineage>
        <taxon>Bacteria</taxon>
        <taxon>Pseudomonadati</taxon>
        <taxon>Pseudomonadota</taxon>
        <taxon>Gammaproteobacteria</taxon>
        <taxon>Cellvibrionales</taxon>
        <taxon>Halieaceae</taxon>
        <taxon>Parahaliea</taxon>
    </lineage>
</organism>
<evidence type="ECO:0000259" key="1">
    <source>
        <dbReference type="PROSITE" id="PS50995"/>
    </source>
</evidence>
<proteinExistence type="predicted"/>
<keyword evidence="3" id="KW-1185">Reference proteome</keyword>
<dbReference type="GO" id="GO:0006950">
    <property type="term" value="P:response to stress"/>
    <property type="evidence" value="ECO:0007669"/>
    <property type="project" value="TreeGrafter"/>
</dbReference>
<dbReference type="GO" id="GO:0003700">
    <property type="term" value="F:DNA-binding transcription factor activity"/>
    <property type="evidence" value="ECO:0007669"/>
    <property type="project" value="InterPro"/>
</dbReference>
<gene>
    <name evidence="2" type="ORF">FVW59_13605</name>
</gene>
<dbReference type="SUPFAM" id="SSF46785">
    <property type="entry name" value="Winged helix' DNA-binding domain"/>
    <property type="match status" value="1"/>
</dbReference>
<comment type="caution">
    <text evidence="2">The sequence shown here is derived from an EMBL/GenBank/DDBJ whole genome shotgun (WGS) entry which is preliminary data.</text>
</comment>